<comment type="subcellular location">
    <subcellularLocation>
        <location evidence="9">Cell inner membrane</location>
        <topology evidence="9">Multi-pass membrane protein</topology>
    </subcellularLocation>
    <subcellularLocation>
        <location evidence="1">Membrane</location>
        <topology evidence="1">Multi-pass membrane protein</topology>
    </subcellularLocation>
</comment>
<dbReference type="InterPro" id="IPR036019">
    <property type="entry name" value="MscL_channel"/>
</dbReference>
<dbReference type="HAMAP" id="MF_00115">
    <property type="entry name" value="MscL"/>
    <property type="match status" value="1"/>
</dbReference>
<evidence type="ECO:0000256" key="1">
    <source>
        <dbReference type="ARBA" id="ARBA00004141"/>
    </source>
</evidence>
<evidence type="ECO:0000256" key="8">
    <source>
        <dbReference type="ARBA" id="ARBA00023303"/>
    </source>
</evidence>
<dbReference type="GO" id="GO:0005886">
    <property type="term" value="C:plasma membrane"/>
    <property type="evidence" value="ECO:0007669"/>
    <property type="project" value="UniProtKB-SubCell"/>
</dbReference>
<dbReference type="InterPro" id="IPR037673">
    <property type="entry name" value="MSC/AndL"/>
</dbReference>
<keyword evidence="4 9" id="KW-0812">Transmembrane</keyword>
<dbReference type="NCBIfam" id="NF001843">
    <property type="entry name" value="PRK00567.1-4"/>
    <property type="match status" value="1"/>
</dbReference>
<name>A0A369W2P0_9HYPH</name>
<gene>
    <name evidence="9" type="primary">mscL</name>
    <name evidence="10" type="ORF">DVH29_09195</name>
</gene>
<dbReference type="Pfam" id="PF01741">
    <property type="entry name" value="MscL"/>
    <property type="match status" value="1"/>
</dbReference>
<keyword evidence="9" id="KW-0997">Cell inner membrane</keyword>
<comment type="subunit">
    <text evidence="9">Homopentamer.</text>
</comment>
<keyword evidence="3 9" id="KW-1003">Cell membrane</keyword>
<evidence type="ECO:0000256" key="3">
    <source>
        <dbReference type="ARBA" id="ARBA00022475"/>
    </source>
</evidence>
<evidence type="ECO:0000313" key="10">
    <source>
        <dbReference type="EMBL" id="RDE08944.1"/>
    </source>
</evidence>
<dbReference type="Gene3D" id="1.10.1200.120">
    <property type="entry name" value="Large-conductance mechanosensitive channel, MscL, domain 1"/>
    <property type="match status" value="1"/>
</dbReference>
<keyword evidence="6 9" id="KW-0406">Ion transport</keyword>
<feature type="transmembrane region" description="Helical" evidence="9">
    <location>
        <begin position="12"/>
        <end position="33"/>
    </location>
</feature>
<dbReference type="GO" id="GO:0008381">
    <property type="term" value="F:mechanosensitive monoatomic ion channel activity"/>
    <property type="evidence" value="ECO:0007669"/>
    <property type="project" value="UniProtKB-UniRule"/>
</dbReference>
<dbReference type="Proteomes" id="UP000253759">
    <property type="component" value="Unassembled WGS sequence"/>
</dbReference>
<keyword evidence="5 9" id="KW-1133">Transmembrane helix</keyword>
<comment type="function">
    <text evidence="9">Channel that opens in response to stretch forces in the membrane lipid bilayer. May participate in the regulation of osmotic pressure changes within the cell.</text>
</comment>
<sequence length="147" mass="15790">MSLIKEFKEFAIKGNMVELAVGIVIGAAFTAIVNSIVNDIFMPVVGLILGGLDFSNLFIVLSNPEGIAVPSLAVAQERGIATLNIGLFINAVVQFTIVAVVLFIVIKLINKLRRESAAEPAPEVPPAPPREEVLLTEIRDLLKSRTV</sequence>
<organism evidence="10 11">
    <name type="scientific">Pelagibacterium lacus</name>
    <dbReference type="NCBI Taxonomy" id="2282655"/>
    <lineage>
        <taxon>Bacteria</taxon>
        <taxon>Pseudomonadati</taxon>
        <taxon>Pseudomonadota</taxon>
        <taxon>Alphaproteobacteria</taxon>
        <taxon>Hyphomicrobiales</taxon>
        <taxon>Devosiaceae</taxon>
        <taxon>Pelagibacterium</taxon>
    </lineage>
</organism>
<dbReference type="PANTHER" id="PTHR30266">
    <property type="entry name" value="MECHANOSENSITIVE CHANNEL MSCL"/>
    <property type="match status" value="1"/>
</dbReference>
<dbReference type="OrthoDB" id="9810350at2"/>
<keyword evidence="8 9" id="KW-0407">Ion channel</keyword>
<dbReference type="PANTHER" id="PTHR30266:SF2">
    <property type="entry name" value="LARGE-CONDUCTANCE MECHANOSENSITIVE CHANNEL"/>
    <property type="match status" value="1"/>
</dbReference>
<evidence type="ECO:0000256" key="9">
    <source>
        <dbReference type="HAMAP-Rule" id="MF_00115"/>
    </source>
</evidence>
<accession>A0A369W2P0</accession>
<evidence type="ECO:0000256" key="7">
    <source>
        <dbReference type="ARBA" id="ARBA00023136"/>
    </source>
</evidence>
<comment type="caution">
    <text evidence="10">The sequence shown here is derived from an EMBL/GenBank/DDBJ whole genome shotgun (WGS) entry which is preliminary data.</text>
</comment>
<evidence type="ECO:0000256" key="4">
    <source>
        <dbReference type="ARBA" id="ARBA00022692"/>
    </source>
</evidence>
<dbReference type="SUPFAM" id="SSF81330">
    <property type="entry name" value="Gated mechanosensitive channel"/>
    <property type="match status" value="1"/>
</dbReference>
<dbReference type="InterPro" id="IPR001185">
    <property type="entry name" value="MS_channel"/>
</dbReference>
<evidence type="ECO:0000256" key="6">
    <source>
        <dbReference type="ARBA" id="ARBA00023065"/>
    </source>
</evidence>
<feature type="transmembrane region" description="Helical" evidence="9">
    <location>
        <begin position="81"/>
        <end position="106"/>
    </location>
</feature>
<dbReference type="EMBL" id="QQNH01000010">
    <property type="protein sequence ID" value="RDE08944.1"/>
    <property type="molecule type" value="Genomic_DNA"/>
</dbReference>
<dbReference type="NCBIfam" id="TIGR00220">
    <property type="entry name" value="mscL"/>
    <property type="match status" value="1"/>
</dbReference>
<feature type="transmembrane region" description="Helical" evidence="9">
    <location>
        <begin position="40"/>
        <end position="61"/>
    </location>
</feature>
<evidence type="ECO:0000256" key="5">
    <source>
        <dbReference type="ARBA" id="ARBA00022989"/>
    </source>
</evidence>
<evidence type="ECO:0000256" key="2">
    <source>
        <dbReference type="ARBA" id="ARBA00022448"/>
    </source>
</evidence>
<dbReference type="NCBIfam" id="NF010557">
    <property type="entry name" value="PRK13952.1"/>
    <property type="match status" value="1"/>
</dbReference>
<reference evidence="11" key="1">
    <citation type="submission" date="2018-07" db="EMBL/GenBank/DDBJ databases">
        <authorList>
            <person name="Liu B.-T."/>
            <person name="Du Z."/>
        </authorList>
    </citation>
    <scope>NUCLEOTIDE SEQUENCE [LARGE SCALE GENOMIC DNA]</scope>
    <source>
        <strain evidence="11">XYN52</strain>
    </source>
</reference>
<proteinExistence type="inferred from homology"/>
<comment type="similarity">
    <text evidence="9">Belongs to the MscL family.</text>
</comment>
<keyword evidence="7 9" id="KW-0472">Membrane</keyword>
<evidence type="ECO:0000313" key="11">
    <source>
        <dbReference type="Proteomes" id="UP000253759"/>
    </source>
</evidence>
<protein>
    <recommendedName>
        <fullName evidence="9">Large-conductance mechanosensitive channel</fullName>
    </recommendedName>
</protein>
<dbReference type="PRINTS" id="PR01264">
    <property type="entry name" value="MECHCHANNEL"/>
</dbReference>
<dbReference type="AlphaFoldDB" id="A0A369W2P0"/>
<keyword evidence="11" id="KW-1185">Reference proteome</keyword>
<keyword evidence="2 9" id="KW-0813">Transport</keyword>